<dbReference type="EMBL" id="BAABAJ010000009">
    <property type="protein sequence ID" value="GAA3921279.1"/>
    <property type="molecule type" value="Genomic_DNA"/>
</dbReference>
<dbReference type="SUPFAM" id="SSF49452">
    <property type="entry name" value="Starch-binding domain-like"/>
    <property type="match status" value="1"/>
</dbReference>
<proteinExistence type="inferred from homology"/>
<dbReference type="RefSeq" id="WP_345283320.1">
    <property type="nucleotide sequence ID" value="NZ_BAABAJ010000009.1"/>
</dbReference>
<feature type="domain" description="Lipid/polyisoprenoid-binding YceI-like" evidence="2">
    <location>
        <begin position="122"/>
        <end position="290"/>
    </location>
</feature>
<accession>A0ABP7ME75</accession>
<dbReference type="InterPro" id="IPR036761">
    <property type="entry name" value="TTHA0802/YceI-like_sf"/>
</dbReference>
<comment type="caution">
    <text evidence="3">The sequence shown here is derived from an EMBL/GenBank/DDBJ whole genome shotgun (WGS) entry which is preliminary data.</text>
</comment>
<dbReference type="PANTHER" id="PTHR34406">
    <property type="entry name" value="PROTEIN YCEI"/>
    <property type="match status" value="1"/>
</dbReference>
<protein>
    <submittedName>
        <fullName evidence="3">YceI family protein</fullName>
    </submittedName>
</protein>
<dbReference type="SUPFAM" id="SSF101874">
    <property type="entry name" value="YceI-like"/>
    <property type="match status" value="1"/>
</dbReference>
<dbReference type="Pfam" id="PF04264">
    <property type="entry name" value="YceI"/>
    <property type="match status" value="1"/>
</dbReference>
<comment type="similarity">
    <text evidence="1">Belongs to the UPF0312 family.</text>
</comment>
<name>A0ABP7ME75_9ACTN</name>
<sequence>MFGGLFGKRGAGAARGGPLAGLAVPASAGVLSCRVLDPVHEPVRQAEFTLSDTAGRKVLGGETDPYGTVLATVPAGEYRLAVTSDGYTPYHRSAVVTEGRHAGLGDVLLQIAPQPQLPEPGDWEIDPLHSQIGFTARHIGLARIHGRFNSFAGALRIADRMEHSAMHVVIDAASIDTGVRMRDDHLRSADFLEVGAYPTIEFYSDRFVHRGGSRWAVTGALTLHGVSRTVTLDTQYLGLGNGLEGETRGACRATTELHREDFTLTWQTLLARGIAAVGSSISIDLDVQILPKTGTAVPDEAPAHAHAHA</sequence>
<evidence type="ECO:0000259" key="2">
    <source>
        <dbReference type="SMART" id="SM00867"/>
    </source>
</evidence>
<dbReference type="PANTHER" id="PTHR34406:SF1">
    <property type="entry name" value="PROTEIN YCEI"/>
    <property type="match status" value="1"/>
</dbReference>
<dbReference type="Gene3D" id="2.60.40.1120">
    <property type="entry name" value="Carboxypeptidase-like, regulatory domain"/>
    <property type="match status" value="1"/>
</dbReference>
<dbReference type="Proteomes" id="UP001501000">
    <property type="component" value="Unassembled WGS sequence"/>
</dbReference>
<gene>
    <name evidence="3" type="ORF">GCM10022244_33140</name>
</gene>
<dbReference type="Pfam" id="PF13620">
    <property type="entry name" value="CarboxypepD_reg"/>
    <property type="match status" value="1"/>
</dbReference>
<dbReference type="Gene3D" id="2.40.128.110">
    <property type="entry name" value="Lipid/polyisoprenoid-binding, YceI-like"/>
    <property type="match status" value="1"/>
</dbReference>
<reference evidence="4" key="1">
    <citation type="journal article" date="2019" name="Int. J. Syst. Evol. Microbiol.">
        <title>The Global Catalogue of Microorganisms (GCM) 10K type strain sequencing project: providing services to taxonomists for standard genome sequencing and annotation.</title>
        <authorList>
            <consortium name="The Broad Institute Genomics Platform"/>
            <consortium name="The Broad Institute Genome Sequencing Center for Infectious Disease"/>
            <person name="Wu L."/>
            <person name="Ma J."/>
        </authorList>
    </citation>
    <scope>NUCLEOTIDE SEQUENCE [LARGE SCALE GENOMIC DNA]</scope>
    <source>
        <strain evidence="4">JCM 16956</strain>
    </source>
</reference>
<dbReference type="SMART" id="SM00867">
    <property type="entry name" value="YceI"/>
    <property type="match status" value="1"/>
</dbReference>
<keyword evidence="4" id="KW-1185">Reference proteome</keyword>
<dbReference type="InterPro" id="IPR007372">
    <property type="entry name" value="Lipid/polyisoprenoid-bd_YceI"/>
</dbReference>
<dbReference type="InterPro" id="IPR013784">
    <property type="entry name" value="Carb-bd-like_fold"/>
</dbReference>
<evidence type="ECO:0000256" key="1">
    <source>
        <dbReference type="ARBA" id="ARBA00008812"/>
    </source>
</evidence>
<evidence type="ECO:0000313" key="3">
    <source>
        <dbReference type="EMBL" id="GAA3921279.1"/>
    </source>
</evidence>
<evidence type="ECO:0000313" key="4">
    <source>
        <dbReference type="Proteomes" id="UP001501000"/>
    </source>
</evidence>
<organism evidence="3 4">
    <name type="scientific">Streptomyces gulbargensis</name>
    <dbReference type="NCBI Taxonomy" id="364901"/>
    <lineage>
        <taxon>Bacteria</taxon>
        <taxon>Bacillati</taxon>
        <taxon>Actinomycetota</taxon>
        <taxon>Actinomycetes</taxon>
        <taxon>Kitasatosporales</taxon>
        <taxon>Streptomycetaceae</taxon>
        <taxon>Streptomyces</taxon>
    </lineage>
</organism>